<dbReference type="PANTHER" id="PTHR24359">
    <property type="entry name" value="SERINE/THREONINE-PROTEIN KINASE SBK1"/>
    <property type="match status" value="1"/>
</dbReference>
<protein>
    <recommendedName>
        <fullName evidence="1">Protein kinase domain-containing protein</fullName>
    </recommendedName>
</protein>
<reference evidence="2 3" key="1">
    <citation type="journal article" date="2016" name="Front. Microbiol.">
        <title>Genome and transcriptome sequences reveal the specific parasitism of the nematophagous Purpureocillium lilacinum 36-1.</title>
        <authorList>
            <person name="Xie J."/>
            <person name="Li S."/>
            <person name="Mo C."/>
            <person name="Xiao X."/>
            <person name="Peng D."/>
            <person name="Wang G."/>
            <person name="Xiao Y."/>
        </authorList>
    </citation>
    <scope>NUCLEOTIDE SEQUENCE [LARGE SCALE GENOMIC DNA]</scope>
    <source>
        <strain evidence="2 3">36-1</strain>
    </source>
</reference>
<proteinExistence type="predicted"/>
<dbReference type="GO" id="GO:0004674">
    <property type="term" value="F:protein serine/threonine kinase activity"/>
    <property type="evidence" value="ECO:0007669"/>
    <property type="project" value="TreeGrafter"/>
</dbReference>
<dbReference type="Gene3D" id="1.10.510.10">
    <property type="entry name" value="Transferase(Phosphotransferase) domain 1"/>
    <property type="match status" value="1"/>
</dbReference>
<gene>
    <name evidence="2" type="ORF">PCL_10611</name>
</gene>
<feature type="domain" description="Protein kinase" evidence="1">
    <location>
        <begin position="170"/>
        <end position="536"/>
    </location>
</feature>
<evidence type="ECO:0000313" key="2">
    <source>
        <dbReference type="EMBL" id="PWI71988.1"/>
    </source>
</evidence>
<dbReference type="InterPro" id="IPR000719">
    <property type="entry name" value="Prot_kinase_dom"/>
</dbReference>
<sequence>MAAETYDDLCNELYGDIFRRLERREEETLRFVPWGTCRDIFQQNDNGNLRRFFRSLATSYQSSRAIFGLSEAAFVERVDERGLLDFLGTLVFATCSIRAARTCVSHLVASDDPHGSIVRLPASRMQLERLLGSETDADRFISKQGCFCAVVLRKKEEVRIDGTDAPRLPYLEETPLGEGSFGKVFRVRVARGHFHDRHAGPAFGHNVEPMDMARKDYIVADKSKAREEYDVMRQILGSTSRNCENIVESLGALEVGTNYSLFMPLAVCDLRTYMMSGHHISPRTQEARAEIIHCAAGLASGLQFLHTGIRTADFDELVCYHMDLNPSNILIFQERANDGSMRRIWKLSDFGMARVKVRRRAAAGDRENDFNSLFVRRKKVPDPSVSATLNRRGEGTYLPPESISSTASMRTSSDVWALGCVLSVVLTFLETGAEGVRHYQDARMDHRRADGYDRFFLRGTRFTEPDVHPQVKVWHKVLREKATKRNLTEGHAMSCMLDFLEQSVIRVAQRCTAEDVKKKLQETPGHNSGISVDEWYPWATQDFKGCAISPDANVLAYWTDNKIMLYTSQSLAAREGHTVSHAADWKLPETDCDCFLKHVCLTDKYLIASTAGRSRIKADDLAHKLYIFYLLGGDSVDYNFSELHRLVLQLPAISKIAISSDSVWVAFTARASTNPRDRGVFFYATVRDLIEAVELPPRTPNLNNKPRDENAATLPDVHRFKSIPLDWSAADVIHLALLESRDAYLVVRPELTTRSREHKIPITHMSLDRHPVTMDTLNIVSLGYDVGAFAGLFTAFCPFHDRNTCAVVTREKRLHVQKFEGSDKSLELQKEVPKYRISQLLSSGPRPQGKLLAIGAPSAKHQMVLLEIQLNTSELHVQQLASLPGLLYGDDFAAVLSDDKSDPCVIVASLTGASRRVIYKVKLSSAEST</sequence>
<organism evidence="2 3">
    <name type="scientific">Purpureocillium lilacinum</name>
    <name type="common">Paecilomyces lilacinus</name>
    <dbReference type="NCBI Taxonomy" id="33203"/>
    <lineage>
        <taxon>Eukaryota</taxon>
        <taxon>Fungi</taxon>
        <taxon>Dikarya</taxon>
        <taxon>Ascomycota</taxon>
        <taxon>Pezizomycotina</taxon>
        <taxon>Sordariomycetes</taxon>
        <taxon>Hypocreomycetidae</taxon>
        <taxon>Hypocreales</taxon>
        <taxon>Ophiocordycipitaceae</taxon>
        <taxon>Purpureocillium</taxon>
    </lineage>
</organism>
<dbReference type="Pfam" id="PF00069">
    <property type="entry name" value="Pkinase"/>
    <property type="match status" value="1"/>
</dbReference>
<comment type="caution">
    <text evidence="2">The sequence shown here is derived from an EMBL/GenBank/DDBJ whole genome shotgun (WGS) entry which is preliminary data.</text>
</comment>
<dbReference type="GO" id="GO:0005524">
    <property type="term" value="F:ATP binding"/>
    <property type="evidence" value="ECO:0007669"/>
    <property type="project" value="InterPro"/>
</dbReference>
<accession>A0A2U3EBV7</accession>
<name>A0A2U3EBV7_PURLI</name>
<dbReference type="PANTHER" id="PTHR24359:SF1">
    <property type="entry name" value="INHIBITOR OF NUCLEAR FACTOR KAPPA-B KINASE EPSILON SUBUNIT HOMOLOG 1-RELATED"/>
    <property type="match status" value="1"/>
</dbReference>
<dbReference type="CDD" id="cd00180">
    <property type="entry name" value="PKc"/>
    <property type="match status" value="1"/>
</dbReference>
<dbReference type="EMBL" id="LCWV01000006">
    <property type="protein sequence ID" value="PWI71988.1"/>
    <property type="molecule type" value="Genomic_DNA"/>
</dbReference>
<dbReference type="InterPro" id="IPR011009">
    <property type="entry name" value="Kinase-like_dom_sf"/>
</dbReference>
<dbReference type="AlphaFoldDB" id="A0A2U3EBV7"/>
<dbReference type="Proteomes" id="UP000245956">
    <property type="component" value="Unassembled WGS sequence"/>
</dbReference>
<dbReference type="PROSITE" id="PS50011">
    <property type="entry name" value="PROTEIN_KINASE_DOM"/>
    <property type="match status" value="1"/>
</dbReference>
<dbReference type="SUPFAM" id="SSF56112">
    <property type="entry name" value="Protein kinase-like (PK-like)"/>
    <property type="match status" value="1"/>
</dbReference>
<evidence type="ECO:0000259" key="1">
    <source>
        <dbReference type="PROSITE" id="PS50011"/>
    </source>
</evidence>
<evidence type="ECO:0000313" key="3">
    <source>
        <dbReference type="Proteomes" id="UP000245956"/>
    </source>
</evidence>